<evidence type="ECO:0000313" key="2">
    <source>
        <dbReference type="Proteomes" id="UP000502345"/>
    </source>
</evidence>
<accession>A0A6G9CS48</accession>
<gene>
    <name evidence="1" type="ORF">G9444_2583</name>
</gene>
<dbReference type="AlphaFoldDB" id="A0A6G9CS48"/>
<evidence type="ECO:0000313" key="1">
    <source>
        <dbReference type="EMBL" id="QIP39827.1"/>
    </source>
</evidence>
<proteinExistence type="predicted"/>
<dbReference type="EMBL" id="CP050124">
    <property type="protein sequence ID" value="QIP39827.1"/>
    <property type="molecule type" value="Genomic_DNA"/>
</dbReference>
<reference evidence="1 2" key="1">
    <citation type="submission" date="2020-03" db="EMBL/GenBank/DDBJ databases">
        <title>Screen low temperature-resistant strains for efficient degradation of petroleum hydrocarbons under the low temperature.</title>
        <authorList>
            <person name="Wang Y."/>
            <person name="Chen J."/>
        </authorList>
    </citation>
    <scope>NUCLEOTIDE SEQUENCE [LARGE SCALE GENOMIC DNA]</scope>
    <source>
        <strain evidence="1 2">KB1</strain>
    </source>
</reference>
<sequence length="133" mass="13715">MVVGVEVAVGGVTRISGLGGPDAVADLQVAAECNHVGFSNRAAEGRVAAQGGAVDHEVGDARFGVPALHARGVPALGSPDPGRSVIPPGMRVGETFAEGERPQARIEQRLERVGQRPAEKLEGLAIDEVAEHR</sequence>
<organism evidence="1 2">
    <name type="scientific">Rhodococcus erythropolis</name>
    <name type="common">Arthrobacter picolinophilus</name>
    <dbReference type="NCBI Taxonomy" id="1833"/>
    <lineage>
        <taxon>Bacteria</taxon>
        <taxon>Bacillati</taxon>
        <taxon>Actinomycetota</taxon>
        <taxon>Actinomycetes</taxon>
        <taxon>Mycobacteriales</taxon>
        <taxon>Nocardiaceae</taxon>
        <taxon>Rhodococcus</taxon>
        <taxon>Rhodococcus erythropolis group</taxon>
    </lineage>
</organism>
<dbReference type="Proteomes" id="UP000502345">
    <property type="component" value="Chromosome"/>
</dbReference>
<protein>
    <submittedName>
        <fullName evidence="1">Uncharacterized protein</fullName>
    </submittedName>
</protein>
<name>A0A6G9CS48_RHOER</name>